<dbReference type="PANTHER" id="PTHR14002">
    <property type="entry name" value="ENDOGLIN/TGF-BETA RECEPTOR TYPE III"/>
    <property type="match status" value="1"/>
</dbReference>
<gene>
    <name evidence="5" type="ORF">E1301_Tti017748</name>
</gene>
<comment type="caution">
    <text evidence="5">The sequence shown here is derived from an EMBL/GenBank/DDBJ whole genome shotgun (WGS) entry which is preliminary data.</text>
</comment>
<evidence type="ECO:0000256" key="3">
    <source>
        <dbReference type="SAM" id="Phobius"/>
    </source>
</evidence>
<dbReference type="PANTHER" id="PTHR14002:SF44">
    <property type="entry name" value="ZONA PELLUCIDA-LIKE DOMAIN-CONTAINING PROTEIN 1"/>
    <property type="match status" value="1"/>
</dbReference>
<dbReference type="PROSITE" id="PS51034">
    <property type="entry name" value="ZP_2"/>
    <property type="match status" value="1"/>
</dbReference>
<evidence type="ECO:0000256" key="2">
    <source>
        <dbReference type="ARBA" id="ARBA00023157"/>
    </source>
</evidence>
<feature type="transmembrane region" description="Helical" evidence="3">
    <location>
        <begin position="432"/>
        <end position="454"/>
    </location>
</feature>
<dbReference type="SMART" id="SM00241">
    <property type="entry name" value="ZP"/>
    <property type="match status" value="1"/>
</dbReference>
<protein>
    <submittedName>
        <fullName evidence="5">Zona pellucida-like domain-containing protein 1</fullName>
    </submittedName>
</protein>
<evidence type="ECO:0000313" key="5">
    <source>
        <dbReference type="EMBL" id="KAA0701920.1"/>
    </source>
</evidence>
<feature type="domain" description="ZP" evidence="4">
    <location>
        <begin position="104"/>
        <end position="381"/>
    </location>
</feature>
<dbReference type="InterPro" id="IPR055356">
    <property type="entry name" value="ZP-N"/>
</dbReference>
<evidence type="ECO:0000313" key="6">
    <source>
        <dbReference type="Proteomes" id="UP000324632"/>
    </source>
</evidence>
<evidence type="ECO:0000259" key="4">
    <source>
        <dbReference type="PROSITE" id="PS51034"/>
    </source>
</evidence>
<keyword evidence="6" id="KW-1185">Reference proteome</keyword>
<dbReference type="InterPro" id="IPR001507">
    <property type="entry name" value="ZP_dom"/>
</dbReference>
<evidence type="ECO:0000256" key="1">
    <source>
        <dbReference type="ARBA" id="ARBA00022729"/>
    </source>
</evidence>
<keyword evidence="1" id="KW-0732">Signal</keyword>
<keyword evidence="3" id="KW-0472">Membrane</keyword>
<keyword evidence="3" id="KW-1133">Transmembrane helix</keyword>
<reference evidence="5 6" key="1">
    <citation type="journal article" date="2019" name="Mol. Ecol. Resour.">
        <title>Chromosome-level genome assembly of Triplophysa tibetana, a fish adapted to the harsh high-altitude environment of the Tibetan Plateau.</title>
        <authorList>
            <person name="Yang X."/>
            <person name="Liu H."/>
            <person name="Ma Z."/>
            <person name="Zou Y."/>
            <person name="Zou M."/>
            <person name="Mao Y."/>
            <person name="Li X."/>
            <person name="Wang H."/>
            <person name="Chen T."/>
            <person name="Wang W."/>
            <person name="Yang R."/>
        </authorList>
    </citation>
    <scope>NUCLEOTIDE SEQUENCE [LARGE SCALE GENOMIC DNA]</scope>
    <source>
        <strain evidence="5">TTIB1903HZAU</strain>
        <tissue evidence="5">Muscle</tissue>
    </source>
</reference>
<sequence>MLLNCVDSSRSTSKRKMRDKDRALWCRRPYGVARLPIHLLAAGGDAWSAPHLRASGDRGVEMEWICVSLLLFGGMPSALTQFNGFNCDPNYHSRFPSDRDISVYCGVQTITLKINLCPVLYSGYTDVDLVLNGRHGDVQCRGFINNNTFPTAMLFSISLSTLESCGNTLVVSTSQGYNAYGNISMVQMGNISGYIDTPDPPTVISYLPGLLFKFSCSYPLEYLLNNSQLASSSAAISVKDNNGTFLSTLSLTLYNDSTFSQLISIPMSGLPLKTRVFAAVKATNLDRRWNVLMDHCYSTPSGNPNDEIRYDLFFGCYKDPQTTVFENGKSQMGRFAFEVFRFVKHKNQKMSTLFLHCITKLCRADDCPMLMPICGKRRRRDTLENHVVSGSASGDAVITAGPIITRSDETPTNNSQLVNSSSQKWDAVNSSLMSGVVVLGVMSLGLFILSLRVLRKPNPSSLTGVSNFR</sequence>
<dbReference type="InterPro" id="IPR055355">
    <property type="entry name" value="ZP-C"/>
</dbReference>
<dbReference type="Gene3D" id="2.60.40.4100">
    <property type="entry name" value="Zona pellucida, ZP-C domain"/>
    <property type="match status" value="1"/>
</dbReference>
<dbReference type="EMBL" id="SOYY01000025">
    <property type="protein sequence ID" value="KAA0701920.1"/>
    <property type="molecule type" value="Genomic_DNA"/>
</dbReference>
<keyword evidence="3" id="KW-0812">Transmembrane</keyword>
<dbReference type="Pfam" id="PF00100">
    <property type="entry name" value="Zona_pellucida"/>
    <property type="match status" value="1"/>
</dbReference>
<accession>A0A5A9MWV8</accession>
<dbReference type="AlphaFoldDB" id="A0A5A9MWV8"/>
<keyword evidence="2" id="KW-1015">Disulfide bond</keyword>
<dbReference type="InterPro" id="IPR042235">
    <property type="entry name" value="ZP-C_dom"/>
</dbReference>
<dbReference type="Proteomes" id="UP000324632">
    <property type="component" value="Chromosome 25"/>
</dbReference>
<name>A0A5A9MWV8_9TELE</name>
<proteinExistence type="predicted"/>
<dbReference type="Pfam" id="PF23344">
    <property type="entry name" value="ZP-N"/>
    <property type="match status" value="1"/>
</dbReference>
<organism evidence="5 6">
    <name type="scientific">Triplophysa tibetana</name>
    <dbReference type="NCBI Taxonomy" id="1572043"/>
    <lineage>
        <taxon>Eukaryota</taxon>
        <taxon>Metazoa</taxon>
        <taxon>Chordata</taxon>
        <taxon>Craniata</taxon>
        <taxon>Vertebrata</taxon>
        <taxon>Euteleostomi</taxon>
        <taxon>Actinopterygii</taxon>
        <taxon>Neopterygii</taxon>
        <taxon>Teleostei</taxon>
        <taxon>Ostariophysi</taxon>
        <taxon>Cypriniformes</taxon>
        <taxon>Nemacheilidae</taxon>
        <taxon>Triplophysa</taxon>
    </lineage>
</organism>